<sequence>MRAIRITAVDPFPCFLTASWISGKECTTVRKSIIWQNAAGTRSGNGGTSRGDRTP</sequence>
<evidence type="ECO:0000313" key="2">
    <source>
        <dbReference type="Proteomes" id="UP000010411"/>
    </source>
</evidence>
<dbReference type="EMBL" id="AEJC01000532">
    <property type="protein sequence ID" value="EKX62175.1"/>
    <property type="molecule type" value="Genomic_DNA"/>
</dbReference>
<protein>
    <submittedName>
        <fullName evidence="1">Uncharacterized protein</fullName>
    </submittedName>
</protein>
<accession>L1KNV5</accession>
<evidence type="ECO:0000313" key="1">
    <source>
        <dbReference type="EMBL" id="EKX62175.1"/>
    </source>
</evidence>
<proteinExistence type="predicted"/>
<dbReference type="AlphaFoldDB" id="L1KNV5"/>
<organism evidence="1 2">
    <name type="scientific">Streptomyces ipomoeae 91-03</name>
    <dbReference type="NCBI Taxonomy" id="698759"/>
    <lineage>
        <taxon>Bacteria</taxon>
        <taxon>Bacillati</taxon>
        <taxon>Actinomycetota</taxon>
        <taxon>Actinomycetes</taxon>
        <taxon>Kitasatosporales</taxon>
        <taxon>Streptomycetaceae</taxon>
        <taxon>Streptomyces</taxon>
    </lineage>
</organism>
<name>L1KNV5_9ACTN</name>
<keyword evidence="2" id="KW-1185">Reference proteome</keyword>
<gene>
    <name evidence="1" type="ORF">STRIP9103_04312</name>
</gene>
<reference evidence="1 2" key="1">
    <citation type="submission" date="2012-11" db="EMBL/GenBank/DDBJ databases">
        <authorList>
            <person name="Huguet-Tapia J.C."/>
            <person name="Durkin A.S."/>
            <person name="Pettis G.S."/>
            <person name="Badger J.H."/>
        </authorList>
    </citation>
    <scope>NUCLEOTIDE SEQUENCE [LARGE SCALE GENOMIC DNA]</scope>
    <source>
        <strain evidence="1 2">91-03</strain>
    </source>
</reference>
<dbReference type="Proteomes" id="UP000010411">
    <property type="component" value="Unassembled WGS sequence"/>
</dbReference>
<comment type="caution">
    <text evidence="1">The sequence shown here is derived from an EMBL/GenBank/DDBJ whole genome shotgun (WGS) entry which is preliminary data.</text>
</comment>